<dbReference type="GO" id="GO:0016020">
    <property type="term" value="C:membrane"/>
    <property type="evidence" value="ECO:0007669"/>
    <property type="project" value="UniProtKB-SubCell"/>
</dbReference>
<keyword evidence="4" id="KW-0812">Transmembrane</keyword>
<feature type="transmembrane region" description="Helical" evidence="4">
    <location>
        <begin position="63"/>
        <end position="85"/>
    </location>
</feature>
<evidence type="ECO:0000256" key="2">
    <source>
        <dbReference type="ARBA" id="ARBA00006727"/>
    </source>
</evidence>
<gene>
    <name evidence="6" type="ORF">PC9H_004619</name>
</gene>
<name>A0A8H7A294_PLEOS</name>
<dbReference type="AlphaFoldDB" id="A0A8H7A294"/>
<feature type="transmembrane region" description="Helical" evidence="4">
    <location>
        <begin position="333"/>
        <end position="352"/>
    </location>
</feature>
<dbReference type="GeneID" id="59374437"/>
<dbReference type="InterPro" id="IPR036259">
    <property type="entry name" value="MFS_trans_sf"/>
</dbReference>
<proteinExistence type="inferred from homology"/>
<protein>
    <recommendedName>
        <fullName evidence="5">Major facilitator superfamily (MFS) profile domain-containing protein</fullName>
    </recommendedName>
</protein>
<dbReference type="PROSITE" id="PS50850">
    <property type="entry name" value="MFS"/>
    <property type="match status" value="1"/>
</dbReference>
<evidence type="ECO:0000256" key="1">
    <source>
        <dbReference type="ARBA" id="ARBA00004141"/>
    </source>
</evidence>
<dbReference type="SUPFAM" id="SSF103473">
    <property type="entry name" value="MFS general substrate transporter"/>
    <property type="match status" value="1"/>
</dbReference>
<evidence type="ECO:0000256" key="4">
    <source>
        <dbReference type="SAM" id="Phobius"/>
    </source>
</evidence>
<feature type="compositionally biased region" description="Basic and acidic residues" evidence="3">
    <location>
        <begin position="30"/>
        <end position="43"/>
    </location>
</feature>
<feature type="transmembrane region" description="Helical" evidence="4">
    <location>
        <begin position="166"/>
        <end position="187"/>
    </location>
</feature>
<feature type="transmembrane region" description="Helical" evidence="4">
    <location>
        <begin position="105"/>
        <end position="124"/>
    </location>
</feature>
<feature type="transmembrane region" description="Helical" evidence="4">
    <location>
        <begin position="359"/>
        <end position="376"/>
    </location>
</feature>
<evidence type="ECO:0000256" key="3">
    <source>
        <dbReference type="SAM" id="MobiDB-lite"/>
    </source>
</evidence>
<sequence>MTAVFRDIELERISSKKERIGPPEANLLSEADRHSSNHADRESSGTSTAVQAVERPTKQYQMLLLLSGFFMTFHVIGINSVYGIFQEFYTSAETNVVDAHGQDALVALVGTIGSGLTWSGSIFVNPLMARIDNVRMISLAGALIMSIGLFAASYSTRLWHLYLTQAILYGVGSSMYYFPIMSIAPVYFDRHRGFAMGVILAGSGVGGLVIAPVLQVLLDKYGVRWALRILGIWNFVIGLPVSCVVKHRPGFGTRGRTRLNLRLVTSSTFIYQALAAFLQAAGNIIPVYYLSSYCVAVLNYPRSMGSLLLAINSGVNSVSRISMGILADRIGRQNTLIAGVMLSSLSVLAVWYNAPRAQFVAFTVLYGIYAGGYNALLPTTITEIYGVQDYASVNGFIYFIRGLGSIGGAPIAGVILGSHKRGANAADLASQLDGHLLRKRYNDLIIYSGVLLAAAGLCVTYVRWLHARARGQWSWKA</sequence>
<dbReference type="PANTHER" id="PTHR11360:SF284">
    <property type="entry name" value="EG:103B4.3 PROTEIN-RELATED"/>
    <property type="match status" value="1"/>
</dbReference>
<dbReference type="Gene3D" id="1.20.1250.20">
    <property type="entry name" value="MFS general substrate transporter like domains"/>
    <property type="match status" value="2"/>
</dbReference>
<keyword evidence="4" id="KW-0472">Membrane</keyword>
<dbReference type="InterPro" id="IPR020846">
    <property type="entry name" value="MFS_dom"/>
</dbReference>
<feature type="transmembrane region" description="Helical" evidence="4">
    <location>
        <begin position="136"/>
        <end position="154"/>
    </location>
</feature>
<comment type="caution">
    <text evidence="6">The sequence shown here is derived from an EMBL/GenBank/DDBJ whole genome shotgun (WGS) entry which is preliminary data.</text>
</comment>
<dbReference type="PANTHER" id="PTHR11360">
    <property type="entry name" value="MONOCARBOXYLATE TRANSPORTER"/>
    <property type="match status" value="1"/>
</dbReference>
<dbReference type="Pfam" id="PF07690">
    <property type="entry name" value="MFS_1"/>
    <property type="match status" value="1"/>
</dbReference>
<accession>A0A8H7A294</accession>
<feature type="transmembrane region" description="Helical" evidence="4">
    <location>
        <begin position="444"/>
        <end position="464"/>
    </location>
</feature>
<keyword evidence="7" id="KW-1185">Reference proteome</keyword>
<keyword evidence="4" id="KW-1133">Transmembrane helix</keyword>
<feature type="region of interest" description="Disordered" evidence="3">
    <location>
        <begin position="19"/>
        <end position="51"/>
    </location>
</feature>
<comment type="subcellular location">
    <subcellularLocation>
        <location evidence="1">Membrane</location>
        <topology evidence="1">Multi-pass membrane protein</topology>
    </subcellularLocation>
</comment>
<dbReference type="EMBL" id="JACETU010000003">
    <property type="protein sequence ID" value="KAF7432677.1"/>
    <property type="molecule type" value="Genomic_DNA"/>
</dbReference>
<evidence type="ECO:0000313" key="6">
    <source>
        <dbReference type="EMBL" id="KAF7432677.1"/>
    </source>
</evidence>
<dbReference type="RefSeq" id="XP_036632704.1">
    <property type="nucleotide sequence ID" value="XM_036774202.1"/>
</dbReference>
<dbReference type="GO" id="GO:0022857">
    <property type="term" value="F:transmembrane transporter activity"/>
    <property type="evidence" value="ECO:0007669"/>
    <property type="project" value="InterPro"/>
</dbReference>
<evidence type="ECO:0000259" key="5">
    <source>
        <dbReference type="PROSITE" id="PS50850"/>
    </source>
</evidence>
<feature type="domain" description="Major facilitator superfamily (MFS) profile" evidence="5">
    <location>
        <begin position="61"/>
        <end position="466"/>
    </location>
</feature>
<reference evidence="6" key="1">
    <citation type="submission" date="2019-07" db="EMBL/GenBank/DDBJ databases">
        <authorList>
            <person name="Palmer J.M."/>
        </authorList>
    </citation>
    <scope>NUCLEOTIDE SEQUENCE</scope>
    <source>
        <strain evidence="6">PC9</strain>
    </source>
</reference>
<dbReference type="Proteomes" id="UP000623687">
    <property type="component" value="Unassembled WGS sequence"/>
</dbReference>
<dbReference type="OrthoDB" id="2213137at2759"/>
<dbReference type="InterPro" id="IPR050327">
    <property type="entry name" value="Proton-linked_MCT"/>
</dbReference>
<comment type="similarity">
    <text evidence="2">Belongs to the major facilitator superfamily. Monocarboxylate porter (TC 2.A.1.13) family.</text>
</comment>
<organism evidence="6 7">
    <name type="scientific">Pleurotus ostreatus</name>
    <name type="common">Oyster mushroom</name>
    <name type="synonym">White-rot fungus</name>
    <dbReference type="NCBI Taxonomy" id="5322"/>
    <lineage>
        <taxon>Eukaryota</taxon>
        <taxon>Fungi</taxon>
        <taxon>Dikarya</taxon>
        <taxon>Basidiomycota</taxon>
        <taxon>Agaricomycotina</taxon>
        <taxon>Agaricomycetes</taxon>
        <taxon>Agaricomycetidae</taxon>
        <taxon>Agaricales</taxon>
        <taxon>Pleurotineae</taxon>
        <taxon>Pleurotaceae</taxon>
        <taxon>Pleurotus</taxon>
    </lineage>
</organism>
<evidence type="ECO:0000313" key="7">
    <source>
        <dbReference type="Proteomes" id="UP000623687"/>
    </source>
</evidence>
<dbReference type="VEuPathDB" id="FungiDB:PC9H_004619"/>
<feature type="transmembrane region" description="Helical" evidence="4">
    <location>
        <begin position="194"/>
        <end position="213"/>
    </location>
</feature>
<feature type="transmembrane region" description="Helical" evidence="4">
    <location>
        <begin position="225"/>
        <end position="247"/>
    </location>
</feature>
<dbReference type="InterPro" id="IPR011701">
    <property type="entry name" value="MFS"/>
</dbReference>
<feature type="transmembrane region" description="Helical" evidence="4">
    <location>
        <begin position="396"/>
        <end position="416"/>
    </location>
</feature>